<dbReference type="Gene3D" id="3.10.20.90">
    <property type="entry name" value="Phosphatidylinositol 3-kinase Catalytic Subunit, Chain A, domain 1"/>
    <property type="match status" value="1"/>
</dbReference>
<dbReference type="PANTHER" id="PTHR10666">
    <property type="entry name" value="UBIQUITIN"/>
    <property type="match status" value="1"/>
</dbReference>
<evidence type="ECO:0000256" key="1">
    <source>
        <dbReference type="ARBA" id="ARBA00022499"/>
    </source>
</evidence>
<dbReference type="PRINTS" id="PR00348">
    <property type="entry name" value="UBIQUITIN"/>
</dbReference>
<dbReference type="PROSITE" id="PS50053">
    <property type="entry name" value="UBIQUITIN_2"/>
    <property type="match status" value="1"/>
</dbReference>
<evidence type="ECO:0000313" key="4">
    <source>
        <dbReference type="Proteomes" id="UP001497522"/>
    </source>
</evidence>
<dbReference type="SUPFAM" id="SSF54236">
    <property type="entry name" value="Ubiquitin-like"/>
    <property type="match status" value="1"/>
</dbReference>
<organism evidence="3 4">
    <name type="scientific">Sphagnum jensenii</name>
    <dbReference type="NCBI Taxonomy" id="128206"/>
    <lineage>
        <taxon>Eukaryota</taxon>
        <taxon>Viridiplantae</taxon>
        <taxon>Streptophyta</taxon>
        <taxon>Embryophyta</taxon>
        <taxon>Bryophyta</taxon>
        <taxon>Sphagnophytina</taxon>
        <taxon>Sphagnopsida</taxon>
        <taxon>Sphagnales</taxon>
        <taxon>Sphagnaceae</taxon>
        <taxon>Sphagnum</taxon>
    </lineage>
</organism>
<dbReference type="InterPro" id="IPR029071">
    <property type="entry name" value="Ubiquitin-like_domsf"/>
</dbReference>
<proteinExistence type="predicted"/>
<evidence type="ECO:0000313" key="3">
    <source>
        <dbReference type="EMBL" id="CAK9863532.1"/>
    </source>
</evidence>
<name>A0ABP1ALX6_9BRYO</name>
<dbReference type="Gene3D" id="3.30.40.10">
    <property type="entry name" value="Zinc/RING finger domain, C3HC4 (zinc finger)"/>
    <property type="match status" value="1"/>
</dbReference>
<dbReference type="InterPro" id="IPR019956">
    <property type="entry name" value="Ubiquitin_dom"/>
</dbReference>
<dbReference type="InterPro" id="IPR013083">
    <property type="entry name" value="Znf_RING/FYVE/PHD"/>
</dbReference>
<dbReference type="InterPro" id="IPR050158">
    <property type="entry name" value="Ubiquitin_ubiquitin-like"/>
</dbReference>
<keyword evidence="4" id="KW-1185">Reference proteome</keyword>
<protein>
    <recommendedName>
        <fullName evidence="2">Ubiquitin-like domain-containing protein</fullName>
    </recommendedName>
</protein>
<sequence>MLSCCTIADLKIDIEGCYGVKPCEQRLILEGKQLEDGNTLQECNVVFGSTLQLVARLRGGRAYCKPQLPRVSTDPHALRTSACPAVATPSTGRFFDIENTGSMMKIGLTKKATLWRAAVEGLNVEGTCSNGECDSFGQMAICPMGFTVFNVAGEFQCPICHEIFTPITCAFWKCTWMFEGRKRAGNIDMMSPWFDAGTKYERFDEGEGHRNMTDWTNLIITAKEPRMIRTSVLHKRKSRANEAACAICFEELMSHDAGISMPNCEYMFHSERVRPWLLEGTCCSSFRNPSL</sequence>
<feature type="domain" description="Ubiquitin-like" evidence="2">
    <location>
        <begin position="6"/>
        <end position="60"/>
    </location>
</feature>
<reference evidence="3" key="1">
    <citation type="submission" date="2024-03" db="EMBL/GenBank/DDBJ databases">
        <authorList>
            <consortium name="ELIXIR-Norway"/>
            <consortium name="Elixir Norway"/>
        </authorList>
    </citation>
    <scope>NUCLEOTIDE SEQUENCE</scope>
</reference>
<evidence type="ECO:0000259" key="2">
    <source>
        <dbReference type="PROSITE" id="PS50053"/>
    </source>
</evidence>
<gene>
    <name evidence="3" type="ORF">CSSPJE1EN2_LOCUS6527</name>
</gene>
<dbReference type="InterPro" id="IPR000626">
    <property type="entry name" value="Ubiquitin-like_dom"/>
</dbReference>
<dbReference type="Proteomes" id="UP001497522">
    <property type="component" value="Chromosome 13"/>
</dbReference>
<keyword evidence="1" id="KW-1017">Isopeptide bond</keyword>
<dbReference type="EMBL" id="OZ023714">
    <property type="protein sequence ID" value="CAK9863532.1"/>
    <property type="molecule type" value="Genomic_DNA"/>
</dbReference>
<dbReference type="Pfam" id="PF00240">
    <property type="entry name" value="ubiquitin"/>
    <property type="match status" value="1"/>
</dbReference>
<dbReference type="SUPFAM" id="SSF57850">
    <property type="entry name" value="RING/U-box"/>
    <property type="match status" value="1"/>
</dbReference>
<accession>A0ABP1ALX6</accession>